<comment type="subcellular location">
    <subcellularLocation>
        <location evidence="1">Membrane</location>
    </subcellularLocation>
</comment>
<dbReference type="EMBL" id="JAMFTS010000002">
    <property type="protein sequence ID" value="KAJ4799406.1"/>
    <property type="molecule type" value="Genomic_DNA"/>
</dbReference>
<dbReference type="PANTHER" id="PTHR31415">
    <property type="entry name" value="OS05G0367900 PROTEIN"/>
    <property type="match status" value="1"/>
</dbReference>
<evidence type="ECO:0000313" key="5">
    <source>
        <dbReference type="Proteomes" id="UP001140206"/>
    </source>
</evidence>
<keyword evidence="3" id="KW-1133">Transmembrane helix</keyword>
<protein>
    <recommendedName>
        <fullName evidence="6">Late embryogenesis abundant protein LEA-2 subgroup domain-containing protein</fullName>
    </recommendedName>
</protein>
<dbReference type="GO" id="GO:0005886">
    <property type="term" value="C:plasma membrane"/>
    <property type="evidence" value="ECO:0007669"/>
    <property type="project" value="TreeGrafter"/>
</dbReference>
<gene>
    <name evidence="4" type="ORF">LUZ62_050652</name>
</gene>
<sequence>MHSKRSYIRAKESFLRISSISFPTSTVPTNQDSGTSSAQTLPNTMSAKDCGNHDYYCRERKFYRHFCRCIVFLLFIGGLSVLFVWLFLRPTKPTFRLQSLSVLNLMLSNTYQSYNLTVLSATLQLTIFTSNPNSHIGIYYDHLHTVASYRNQQITSSTTLPDAYLTSGDSIIWAPYVSNPSSGAILAPSLGHALAQDQAAGILLLHVVVMGRLRWKVGTWVSGGYHLHVSCPAYLSTGSNGGVFRFMQMPGCPVDI</sequence>
<feature type="transmembrane region" description="Helical" evidence="3">
    <location>
        <begin position="66"/>
        <end position="88"/>
    </location>
</feature>
<proteinExistence type="predicted"/>
<name>A0AAV8G7Z0_9POAL</name>
<keyword evidence="3" id="KW-0812">Transmembrane</keyword>
<keyword evidence="5" id="KW-1185">Reference proteome</keyword>
<dbReference type="GO" id="GO:0098542">
    <property type="term" value="P:defense response to other organism"/>
    <property type="evidence" value="ECO:0007669"/>
    <property type="project" value="InterPro"/>
</dbReference>
<evidence type="ECO:0000256" key="3">
    <source>
        <dbReference type="SAM" id="Phobius"/>
    </source>
</evidence>
<evidence type="ECO:0000256" key="1">
    <source>
        <dbReference type="ARBA" id="ARBA00004370"/>
    </source>
</evidence>
<dbReference type="InterPro" id="IPR044839">
    <property type="entry name" value="NDR1-like"/>
</dbReference>
<dbReference type="GO" id="GO:0009506">
    <property type="term" value="C:plasmodesma"/>
    <property type="evidence" value="ECO:0007669"/>
    <property type="project" value="TreeGrafter"/>
</dbReference>
<evidence type="ECO:0000313" key="4">
    <source>
        <dbReference type="EMBL" id="KAJ4799406.1"/>
    </source>
</evidence>
<dbReference type="PANTHER" id="PTHR31415:SF166">
    <property type="entry name" value="LATE EMBRYOGENESIS ABUNDANT (LEA) HYDROXYPROLINE-RICH GLYCOPROTEIN FAMILY"/>
    <property type="match status" value="1"/>
</dbReference>
<dbReference type="Proteomes" id="UP001140206">
    <property type="component" value="Chromosome 2"/>
</dbReference>
<keyword evidence="2 3" id="KW-0472">Membrane</keyword>
<evidence type="ECO:0008006" key="6">
    <source>
        <dbReference type="Google" id="ProtNLM"/>
    </source>
</evidence>
<organism evidence="4 5">
    <name type="scientific">Rhynchospora pubera</name>
    <dbReference type="NCBI Taxonomy" id="906938"/>
    <lineage>
        <taxon>Eukaryota</taxon>
        <taxon>Viridiplantae</taxon>
        <taxon>Streptophyta</taxon>
        <taxon>Embryophyta</taxon>
        <taxon>Tracheophyta</taxon>
        <taxon>Spermatophyta</taxon>
        <taxon>Magnoliopsida</taxon>
        <taxon>Liliopsida</taxon>
        <taxon>Poales</taxon>
        <taxon>Cyperaceae</taxon>
        <taxon>Cyperoideae</taxon>
        <taxon>Rhynchosporeae</taxon>
        <taxon>Rhynchospora</taxon>
    </lineage>
</organism>
<comment type="caution">
    <text evidence="4">The sequence shown here is derived from an EMBL/GenBank/DDBJ whole genome shotgun (WGS) entry which is preliminary data.</text>
</comment>
<evidence type="ECO:0000256" key="2">
    <source>
        <dbReference type="ARBA" id="ARBA00023136"/>
    </source>
</evidence>
<reference evidence="4" key="1">
    <citation type="submission" date="2022-08" db="EMBL/GenBank/DDBJ databases">
        <authorList>
            <person name="Marques A."/>
        </authorList>
    </citation>
    <scope>NUCLEOTIDE SEQUENCE</scope>
    <source>
        <strain evidence="4">RhyPub2mFocal</strain>
        <tissue evidence="4">Leaves</tissue>
    </source>
</reference>
<dbReference type="AlphaFoldDB" id="A0AAV8G7Z0"/>
<accession>A0AAV8G7Z0</accession>